<keyword evidence="3" id="KW-0812">Transmembrane</keyword>
<feature type="region of interest" description="Disordered" evidence="2">
    <location>
        <begin position="670"/>
        <end position="745"/>
    </location>
</feature>
<sequence>MATRPGDWSAVGLSGDPTPGDPAVINRLADAMHRLAETAGTIHDGLNALQQTSGEGQRFIGKTADALRGKVDEHLNKFAGSVRESFLMAETALRAYATAVGDAQTAAGQALTAAQGLAQDDPQRQTLTERVSAARGTLATAVTQLTHQLHEAGERMQQPTSACETFWKVFEIFTIIFSVLAIFTGGLLGIIAWAMNAVQFVKVAVDFSQGKATGLQLGLAFLGMLFPSTKGIGGTLKAIGKGVIASGKGFLTQVGRIALMTGTSRLVVAPLLLASKLGGGLRGFLPMLWSGVKGLGRAGLEDWAKVTGGVTGAWAKAGAYGAVTLQRLGRFVVAALVPLNFAEIGVVGFRGAAALAFADRVLGIPQYSLRQMMARAGDLEYLMKAGAPAAAGEGRGAWSAGRAGEHLGAAPFGGLRFGPGFGSVSTDLFHLSLTGTPALDFTQLGFAKLGDVLMSHPGAATHTGTGAAPGLHAVSGLVTPAMPGNFTLGKAGLAVPASAAGDSAITSLTHLDASLGQVRLDSNLLLPADTALGVVQGARHPSGLSLLTDVPVTGHGVEAPGGLAQSLGPLDDGNVLARGAIGHAEDFADLKLPELMALQQGDVTVRGITADGISLRIGRETDVTVNAQTLTSLAAGSHGGVPHAAPNAVAPHTGGLPGTAAVPEGAVASTASHTAAPHGGVPGALTAQPVPPVTTHVVSTPHGSTAAPTAHGGAHAPSASSLKDTAPQVPHTVKDAGVPAPVSAANSREQALALLKGDDARPRGAGLSASANAPAGGVSSRSALDAAGVSPSRVDTQALDLVARPGRSADAAGELRLPQPAPLPPAPQPVHPVAAGESAVPRGRTDTPASPGDLRQPSPSPSAHTSPLGPPAPVPTHVEGHAAATVRNQLRLSIGHVITGGAADGATAELRMERYVAYEQSLAELRAAQRDAGAGAPKTPGAGPSSRPTGVRSAAETRLDAALAEVKDARKALREIGVDPDAMLNEVRTLNVRTVLDHGGVPGGAERPDLSRVLDDEAAGADTVSAPSVEHASDDLVEGPLDDLTVPDGGPLHGGAAPDITPVPPVRHEVTVGHVDNPFAQAEGRLTAEFTGDPLTFLGKQPLYGAFEVGMTQRMPGLTQELANRFLQTMDQATQHWFVLVRAGDAGAHEGTLLLTPAVERYVQAFAEGRLFHTPHVTEKVMDLFEELTAHPALPRPMAADHYLASGYIPYQPGVAKGASTIGNAVIRRNPGSHVGAEFVFTPEMTGCALAVTDVTDDTFRAWHYQSPNGMSQRQFAAAFRAERSPTDWFGDASYLGPMPDGYRNGATNILWRKEDGSWHILSHEYRAPLNLELGAFTLPREPFARPLRLTPGNELAYTKKIYDGMREAADTALQRKLLELLQTRGLGPRALNELQEVVLEPITRTLLGEDAQLAKVTNFEELATTVTTLKGQRQTTAKGVRRALDGLAVPESLKGKIEWSVGEFENSGWLTAADEAEARIKAGTHVVTEAQPPVHTGGATVTEPGGAGHVLPAVHPAETSPATPAAGHLAETSPNPPAGHLADDPAAPAVPAPGGKGKGRADAQEPRPLLSPGGRADAQEAARVMQERIRVRQEIITGGATGPEAEMRLTAWDAYEFARTDLGQLQEGVERELHTGPSTGPTRSQQLLQSQRDAAESELAHAEDRLRELGIDPGATSDRIDEAVARIRTGDGTALGGSRRGTLPHAEARHTDAPHTDAPQAEPAHGAGDATDSGGLDEPVPDEAVPDEGVPGALDEAVPGPVQAPEPVVAAPAPQPVPAVGQVDNLFGALEGARSEAFSADPVRFLNEHPVSTELSRGIRERMPGLSLAQSNAFVDRMGDWDRHWFVLHRDNSLPFSERAVVLTPAVERYVQAFDSGELFPGTALVPEETRKLFDGLRSHPGLLRPLTDDHYLASHYIPYKTGLAKKDGDIGQAVIPRTPREGTGSAFVFTPEMNGCAIAVTDVTEDAFRAWHYQSPGGEAANEYATRFRLGRGGDNFEGPVTPERSVRDWVGDAMYLTPEHGSRRWKGATNVLWRKEDGTWHVVSQEYRATPGRSGLEDIALRRSAKVFPLDLTGGDVPGYLRRIYDGMRVENALEIEGELVAALAGLTRSDPGLAGTLQRSILDKLFGTRLDEEARLAAAGDLDALVEAAEHLGNLRRDTADTLRQVLDGTTLDAPLRDRLDGILERFEEPRWARELKREAKARLKAPAFGHDPAPEAGTLRISGPGAGPDEAGLPVTAARDAYAEAYAERARAQFELNEWNQRFAGGAGPSSLPSGPSRPELRLAAAEDRLHQAGEELRALGVDPQGVRAEIEETITRSGKESKGLPGGMRRTDPGEGSSGTGLPEAETSGAVPEQPVPDDIVPDGVMPEGIVPDGTLAPAPTPTPTPHAVEPSPTPLTNLAPQDERLTRAFATEPQAFFTSHVVSVRFDMNIASRSPWLNSGDIAGFLDRLNTWEGRHWFVMHQAEGLPARDTTVMLTPAVEKYIQVDADRAGLAKYADRRPPVAQDGDYLSPVFLPYMNGLPDVSANGSAVSNIGTVRVPRVPGEHPGSEFVVTPTMNGCALAVTNVDETGFTAWHFQSPGSSMGADMRFRLHQDRQVVDWFGDAEYETPVKRGQYQAANMLWHDRSSGQWKILSQESDMLYSERGAWLGLSRTHDLTRDLRLEPGGELAYTKTVYEGLETTYRQRVDRALLQLDDKAVWSKDQYKLLTNDLIAPYKRRMDEFRRQLAAQPDFAGLAELAAVITERQTLTEENIGHAVESWSKLLKPLESQGGLGSLWGKSRPFDRRMDNLLAFLREYHNVGWAEQLRTEALARLAPPPQPGADG</sequence>
<evidence type="ECO:0000256" key="1">
    <source>
        <dbReference type="SAM" id="Coils"/>
    </source>
</evidence>
<dbReference type="Proteomes" id="UP001602123">
    <property type="component" value="Unassembled WGS sequence"/>
</dbReference>
<feature type="region of interest" description="Disordered" evidence="2">
    <location>
        <begin position="806"/>
        <end position="877"/>
    </location>
</feature>
<feature type="region of interest" description="Disordered" evidence="2">
    <location>
        <begin position="1691"/>
        <end position="1771"/>
    </location>
</feature>
<feature type="compositionally biased region" description="Polar residues" evidence="2">
    <location>
        <begin position="1637"/>
        <end position="1653"/>
    </location>
</feature>
<feature type="compositionally biased region" description="Basic and acidic residues" evidence="2">
    <location>
        <begin position="2318"/>
        <end position="2328"/>
    </location>
</feature>
<feature type="compositionally biased region" description="Low complexity" evidence="2">
    <location>
        <begin position="1545"/>
        <end position="1554"/>
    </location>
</feature>
<name>A0ABW6TS47_9ACTN</name>
<feature type="region of interest" description="Disordered" evidence="2">
    <location>
        <begin position="2379"/>
        <end position="2405"/>
    </location>
</feature>
<dbReference type="RefSeq" id="WP_388624175.1">
    <property type="nucleotide sequence ID" value="NZ_JBIAUT010000001.1"/>
</dbReference>
<feature type="compositionally biased region" description="Low complexity" evidence="2">
    <location>
        <begin position="1757"/>
        <end position="1771"/>
    </location>
</feature>
<feature type="compositionally biased region" description="Low complexity" evidence="2">
    <location>
        <begin position="693"/>
        <end position="721"/>
    </location>
</feature>
<reference evidence="4 5" key="1">
    <citation type="submission" date="2024-10" db="EMBL/GenBank/DDBJ databases">
        <title>The Natural Products Discovery Center: Release of the First 8490 Sequenced Strains for Exploring Actinobacteria Biosynthetic Diversity.</title>
        <authorList>
            <person name="Kalkreuter E."/>
            <person name="Kautsar S.A."/>
            <person name="Yang D."/>
            <person name="Bader C.D."/>
            <person name="Teijaro C.N."/>
            <person name="Fluegel L."/>
            <person name="Davis C.M."/>
            <person name="Simpson J.R."/>
            <person name="Lauterbach L."/>
            <person name="Steele A.D."/>
            <person name="Gui C."/>
            <person name="Meng S."/>
            <person name="Li G."/>
            <person name="Viehrig K."/>
            <person name="Ye F."/>
            <person name="Su P."/>
            <person name="Kiefer A.F."/>
            <person name="Nichols A."/>
            <person name="Cepeda A.J."/>
            <person name="Yan W."/>
            <person name="Fan B."/>
            <person name="Jiang Y."/>
            <person name="Adhikari A."/>
            <person name="Zheng C.-J."/>
            <person name="Schuster L."/>
            <person name="Cowan T.M."/>
            <person name="Smanski M.J."/>
            <person name="Chevrette M.G."/>
            <person name="De Carvalho L.P.S."/>
            <person name="Shen B."/>
        </authorList>
    </citation>
    <scope>NUCLEOTIDE SEQUENCE [LARGE SCALE GENOMIC DNA]</scope>
    <source>
        <strain evidence="4 5">NPDC001650</strain>
    </source>
</reference>
<feature type="compositionally biased region" description="Pro residues" evidence="2">
    <location>
        <begin position="819"/>
        <end position="830"/>
    </location>
</feature>
<keyword evidence="3" id="KW-1133">Transmembrane helix</keyword>
<keyword evidence="1" id="KW-0175">Coiled coil</keyword>
<feature type="compositionally biased region" description="Low complexity" evidence="2">
    <location>
        <begin position="932"/>
        <end position="944"/>
    </location>
</feature>
<evidence type="ECO:0000313" key="5">
    <source>
        <dbReference type="Proteomes" id="UP001602123"/>
    </source>
</evidence>
<feature type="region of interest" description="Disordered" evidence="2">
    <location>
        <begin position="1633"/>
        <end position="1660"/>
    </location>
</feature>
<proteinExistence type="predicted"/>
<feature type="coiled-coil region" evidence="1">
    <location>
        <begin position="2247"/>
        <end position="2308"/>
    </location>
</feature>
<evidence type="ECO:0000313" key="4">
    <source>
        <dbReference type="EMBL" id="MFF4215417.1"/>
    </source>
</evidence>
<dbReference type="EMBL" id="JBIAUT010000001">
    <property type="protein sequence ID" value="MFF4215417.1"/>
    <property type="molecule type" value="Genomic_DNA"/>
</dbReference>
<comment type="caution">
    <text evidence="4">The sequence shown here is derived from an EMBL/GenBank/DDBJ whole genome shotgun (WGS) entry which is preliminary data.</text>
</comment>
<feature type="region of interest" description="Disordered" evidence="2">
    <location>
        <begin position="2318"/>
        <end position="2362"/>
    </location>
</feature>
<keyword evidence="3" id="KW-0472">Membrane</keyword>
<protein>
    <recommendedName>
        <fullName evidence="6">Tox-PL domain-containing protein</fullName>
    </recommendedName>
</protein>
<feature type="transmembrane region" description="Helical" evidence="3">
    <location>
        <begin position="172"/>
        <end position="195"/>
    </location>
</feature>
<feature type="region of interest" description="Disordered" evidence="2">
    <location>
        <begin position="765"/>
        <end position="792"/>
    </location>
</feature>
<evidence type="ECO:0000256" key="2">
    <source>
        <dbReference type="SAM" id="MobiDB-lite"/>
    </source>
</evidence>
<evidence type="ECO:0008006" key="6">
    <source>
        <dbReference type="Google" id="ProtNLM"/>
    </source>
</evidence>
<evidence type="ECO:0000256" key="3">
    <source>
        <dbReference type="SAM" id="Phobius"/>
    </source>
</evidence>
<feature type="region of interest" description="Disordered" evidence="2">
    <location>
        <begin position="929"/>
        <end position="955"/>
    </location>
</feature>
<feature type="compositionally biased region" description="Basic and acidic residues" evidence="2">
    <location>
        <begin position="1707"/>
        <end position="1716"/>
    </location>
</feature>
<feature type="region of interest" description="Disordered" evidence="2">
    <location>
        <begin position="1"/>
        <end position="20"/>
    </location>
</feature>
<gene>
    <name evidence="4" type="ORF">ACFYZM_03940</name>
</gene>
<accession>A0ABW6TS47</accession>
<organism evidence="4 5">
    <name type="scientific">Streptomyces nondiastaticus</name>
    <dbReference type="NCBI Taxonomy" id="3154512"/>
    <lineage>
        <taxon>Bacteria</taxon>
        <taxon>Bacillati</taxon>
        <taxon>Actinomycetota</taxon>
        <taxon>Actinomycetes</taxon>
        <taxon>Kitasatosporales</taxon>
        <taxon>Streptomycetaceae</taxon>
        <taxon>Streptomyces</taxon>
    </lineage>
</organism>
<keyword evidence="5" id="KW-1185">Reference proteome</keyword>
<feature type="region of interest" description="Disordered" evidence="2">
    <location>
        <begin position="1492"/>
        <end position="1584"/>
    </location>
</feature>